<evidence type="ECO:0000259" key="3">
    <source>
        <dbReference type="PROSITE" id="PS51746"/>
    </source>
</evidence>
<dbReference type="InterPro" id="IPR036457">
    <property type="entry name" value="PPM-type-like_dom_sf"/>
</dbReference>
<reference evidence="4" key="1">
    <citation type="submission" date="2020-05" db="EMBL/GenBank/DDBJ databases">
        <authorList>
            <person name="Chiriac C."/>
            <person name="Salcher M."/>
            <person name="Ghai R."/>
            <person name="Kavagutti S V."/>
        </authorList>
    </citation>
    <scope>NUCLEOTIDE SEQUENCE</scope>
</reference>
<dbReference type="SMART" id="SM00332">
    <property type="entry name" value="PP2Cc"/>
    <property type="match status" value="1"/>
</dbReference>
<sequence>MLRVAEHAERTDTGRQRRANEDAFLARAPLFAVADGMGGAQAGEVAAQLAVETLAQGLPSGSGTVEQRLGQAAREANARIHQLSRTDDARAGMGTTLTALHVGEGDITIVHVGDSRCYRLRDGVFERLTSDHSLVEELVRQGRLSPEEAEDHPQRSIITRALGPELDVEPDGQTLRGRSGDVYLLCSDGLTSMVPEVEVGELVAGATSLRDAALRLIDAANTAGGRDNITVVLLRLEEIDGDAQAQAAAEHEATVIGVPPVRPQDDEAAAAAQAGPVERRAPEPPRERGRRRRRRGWRPGFGFALIVAVLVTLMAGAYLASLAVYFVGTGNGGFVTLYRGVPVELPGGVGLYQEVYVSGVSGAQLTPAQRKVVSSHNLRSRKDSDDYLRQLELGSLGP</sequence>
<feature type="region of interest" description="Disordered" evidence="1">
    <location>
        <begin position="266"/>
        <end position="293"/>
    </location>
</feature>
<keyword evidence="2" id="KW-1133">Transmembrane helix</keyword>
<gene>
    <name evidence="4" type="ORF">UFOPK3674_00125</name>
</gene>
<keyword evidence="2" id="KW-0812">Transmembrane</keyword>
<dbReference type="Gene3D" id="3.60.40.10">
    <property type="entry name" value="PPM-type phosphatase domain"/>
    <property type="match status" value="1"/>
</dbReference>
<keyword evidence="2" id="KW-0472">Membrane</keyword>
<dbReference type="InterPro" id="IPR015655">
    <property type="entry name" value="PP2C"/>
</dbReference>
<dbReference type="AlphaFoldDB" id="A0A6J7HEX0"/>
<name>A0A6J7HEX0_9ZZZZ</name>
<dbReference type="GO" id="GO:0004722">
    <property type="term" value="F:protein serine/threonine phosphatase activity"/>
    <property type="evidence" value="ECO:0007669"/>
    <property type="project" value="InterPro"/>
</dbReference>
<accession>A0A6J7HEX0</accession>
<dbReference type="InterPro" id="IPR001932">
    <property type="entry name" value="PPM-type_phosphatase-like_dom"/>
</dbReference>
<proteinExistence type="predicted"/>
<feature type="transmembrane region" description="Helical" evidence="2">
    <location>
        <begin position="300"/>
        <end position="327"/>
    </location>
</feature>
<feature type="compositionally biased region" description="Basic and acidic residues" evidence="1">
    <location>
        <begin position="277"/>
        <end position="287"/>
    </location>
</feature>
<dbReference type="SUPFAM" id="SSF81606">
    <property type="entry name" value="PP2C-like"/>
    <property type="match status" value="1"/>
</dbReference>
<evidence type="ECO:0000313" key="4">
    <source>
        <dbReference type="EMBL" id="CAB4914249.1"/>
    </source>
</evidence>
<dbReference type="EMBL" id="CAFBMX010000001">
    <property type="protein sequence ID" value="CAB4914249.1"/>
    <property type="molecule type" value="Genomic_DNA"/>
</dbReference>
<dbReference type="SMART" id="SM00331">
    <property type="entry name" value="PP2C_SIG"/>
    <property type="match status" value="1"/>
</dbReference>
<evidence type="ECO:0000256" key="1">
    <source>
        <dbReference type="SAM" id="MobiDB-lite"/>
    </source>
</evidence>
<evidence type="ECO:0000256" key="2">
    <source>
        <dbReference type="SAM" id="Phobius"/>
    </source>
</evidence>
<dbReference type="PROSITE" id="PS51746">
    <property type="entry name" value="PPM_2"/>
    <property type="match status" value="1"/>
</dbReference>
<dbReference type="NCBIfam" id="NF033484">
    <property type="entry name" value="Stp1_PP2C_phos"/>
    <property type="match status" value="1"/>
</dbReference>
<dbReference type="Pfam" id="PF13672">
    <property type="entry name" value="PP2C_2"/>
    <property type="match status" value="1"/>
</dbReference>
<protein>
    <submittedName>
        <fullName evidence="4">Unannotated protein</fullName>
    </submittedName>
</protein>
<feature type="domain" description="PPM-type phosphatase" evidence="3">
    <location>
        <begin position="6"/>
        <end position="236"/>
    </location>
</feature>
<organism evidence="4">
    <name type="scientific">freshwater metagenome</name>
    <dbReference type="NCBI Taxonomy" id="449393"/>
    <lineage>
        <taxon>unclassified sequences</taxon>
        <taxon>metagenomes</taxon>
        <taxon>ecological metagenomes</taxon>
    </lineage>
</organism>
<dbReference type="CDD" id="cd00143">
    <property type="entry name" value="PP2Cc"/>
    <property type="match status" value="1"/>
</dbReference>
<dbReference type="PANTHER" id="PTHR47992">
    <property type="entry name" value="PROTEIN PHOSPHATASE"/>
    <property type="match status" value="1"/>
</dbReference>